<reference evidence="3" key="1">
    <citation type="submission" date="2016-03" db="EMBL/GenBank/DDBJ databases">
        <title>Gut transcriptome analysis on engorged females of Ornithodoros mimon (Acari: Argasidae) and phylogenetic inferences of soft ticks.</title>
        <authorList>
            <person name="Landulfo G.A."/>
            <person name="Giovanni D."/>
            <person name="Carvalho E."/>
            <person name="Junqueira-de-Azevedo I."/>
            <person name="Patane J."/>
            <person name="Mendoca R."/>
            <person name="Barros-Battesti D."/>
        </authorList>
    </citation>
    <scope>NUCLEOTIDE SEQUENCE</scope>
    <source>
        <strain evidence="3">Females</strain>
        <tissue evidence="3">Gut</tissue>
    </source>
</reference>
<feature type="non-terminal residue" evidence="3">
    <location>
        <position position="1"/>
    </location>
</feature>
<organism evidence="3">
    <name type="scientific">Alectorobius mimon</name>
    <dbReference type="NCBI Taxonomy" id="360319"/>
    <lineage>
        <taxon>Eukaryota</taxon>
        <taxon>Metazoa</taxon>
        <taxon>Ecdysozoa</taxon>
        <taxon>Arthropoda</taxon>
        <taxon>Chelicerata</taxon>
        <taxon>Arachnida</taxon>
        <taxon>Acari</taxon>
        <taxon>Parasitiformes</taxon>
        <taxon>Ixodida</taxon>
        <taxon>Ixodoidea</taxon>
        <taxon>Argasidae</taxon>
        <taxon>Ornithodorinae</taxon>
        <taxon>Alectorobius</taxon>
    </lineage>
</organism>
<evidence type="ECO:0000256" key="1">
    <source>
        <dbReference type="ARBA" id="ARBA00006062"/>
    </source>
</evidence>
<feature type="compositionally biased region" description="Basic and acidic residues" evidence="2">
    <location>
        <begin position="12"/>
        <end position="28"/>
    </location>
</feature>
<dbReference type="GO" id="GO:0005737">
    <property type="term" value="C:cytoplasm"/>
    <property type="evidence" value="ECO:0007669"/>
    <property type="project" value="TreeGrafter"/>
</dbReference>
<feature type="compositionally biased region" description="Polar residues" evidence="2">
    <location>
        <begin position="32"/>
        <end position="42"/>
    </location>
</feature>
<feature type="compositionally biased region" description="Polar residues" evidence="2">
    <location>
        <begin position="1"/>
        <end position="10"/>
    </location>
</feature>
<name>A0A147BAG6_9ACAR</name>
<feature type="region of interest" description="Disordered" evidence="2">
    <location>
        <begin position="1"/>
        <end position="165"/>
    </location>
</feature>
<dbReference type="PANTHER" id="PTHR16284:SF13">
    <property type="entry name" value="PROTEIN CDV3 HOMOLOG"/>
    <property type="match status" value="1"/>
</dbReference>
<accession>A0A147BAG6</accession>
<evidence type="ECO:0000256" key="2">
    <source>
        <dbReference type="SAM" id="MobiDB-lite"/>
    </source>
</evidence>
<sequence length="182" mass="19724">YSGLRIQTLTLAEKEKEEDGTKEGRAEDDNSDSPSQGEQQSGPWKVQAPVATECSVAPVAEPEPLPPPEPEPKESKPSQPQAYRPPHLRSSSARTQGSPSVGGGGGGGSRRANYTTPDFTSEEQFPSLGAMPDSSKMRQGDIVDRSFTSVKHGLRNREDLSQQHVKLDLENKYSALHQGDQN</sequence>
<evidence type="ECO:0000313" key="3">
    <source>
        <dbReference type="EMBL" id="JAR87432.1"/>
    </source>
</evidence>
<dbReference type="AlphaFoldDB" id="A0A147BAG6"/>
<protein>
    <submittedName>
        <fullName evidence="3">Protein cdv3 homolog</fullName>
    </submittedName>
</protein>
<dbReference type="InterPro" id="IPR026806">
    <property type="entry name" value="CDV3"/>
</dbReference>
<proteinExistence type="inferred from homology"/>
<feature type="compositionally biased region" description="Polar residues" evidence="2">
    <location>
        <begin position="89"/>
        <end position="99"/>
    </location>
</feature>
<feature type="compositionally biased region" description="Basic and acidic residues" evidence="2">
    <location>
        <begin position="155"/>
        <end position="165"/>
    </location>
</feature>
<dbReference type="Pfam" id="PF15359">
    <property type="entry name" value="CDV3"/>
    <property type="match status" value="1"/>
</dbReference>
<dbReference type="EMBL" id="GEIB01000445">
    <property type="protein sequence ID" value="JAR87432.1"/>
    <property type="molecule type" value="Transcribed_RNA"/>
</dbReference>
<feature type="compositionally biased region" description="Basic and acidic residues" evidence="2">
    <location>
        <begin position="135"/>
        <end position="144"/>
    </location>
</feature>
<feature type="compositionally biased region" description="Gly residues" evidence="2">
    <location>
        <begin position="100"/>
        <end position="109"/>
    </location>
</feature>
<dbReference type="PANTHER" id="PTHR16284">
    <property type="entry name" value="PROTEIN CDV3 HOMOLOG"/>
    <property type="match status" value="1"/>
</dbReference>
<feature type="compositionally biased region" description="Polar residues" evidence="2">
    <location>
        <begin position="112"/>
        <end position="124"/>
    </location>
</feature>
<comment type="similarity">
    <text evidence="1">Belongs to the CDV3 family.</text>
</comment>